<dbReference type="Gene3D" id="3.60.15.10">
    <property type="entry name" value="Ribonuclease Z/Hydroxyacylglutathione hydrolase-like"/>
    <property type="match status" value="1"/>
</dbReference>
<dbReference type="InterPro" id="IPR036866">
    <property type="entry name" value="RibonucZ/Hydroxyglut_hydro"/>
</dbReference>
<sequence>MILTALIDNNRLDDRPDLAVERGLSFHIKTMGQEILFDAGSSHAFCDNATLLGINMEEVDAAIISHRHHDHCNGITHFLDRNCKAPVYLRECLETEYQFKAFGFKSNVGMDKTLLSKDNDRFYFIDKTTEIRPNIFIITSLSRKYEQPKGNKYLFTDSGEDCQPDTFDHELLLVIKEDDGLIVFTGCAHSGVLNMIDTAIELFPNTRIKAVVGGFHLVGLPVFNSIGGTKKDIEEIAKTILTYPIDKLYTGHCTGMKAYKILKDVLGERLEHFPTGRKVTI</sequence>
<dbReference type="OrthoDB" id="9803916at2"/>
<reference evidence="2" key="2">
    <citation type="submission" date="2022-11" db="EMBL/GenBank/DDBJ databases">
        <title>Role of the vibriolysin VemA secreted by the emergent pathogen Vibrio europaeus in the colonization of Manila clam mucus.</title>
        <authorList>
            <person name="Martinez C."/>
            <person name="Rodriguez S."/>
            <person name="Vences A."/>
            <person name="Barja J.L."/>
            <person name="Toranzo A.E."/>
            <person name="Dubert J."/>
        </authorList>
    </citation>
    <scope>NUCLEOTIDE SEQUENCE</scope>
    <source>
        <strain evidence="2">3454</strain>
    </source>
</reference>
<dbReference type="GO" id="GO:0016787">
    <property type="term" value="F:hydrolase activity"/>
    <property type="evidence" value="ECO:0007669"/>
    <property type="project" value="UniProtKB-KW"/>
</dbReference>
<dbReference type="PANTHER" id="PTHR13754">
    <property type="entry name" value="METALLO-BETA-LACTAMASE SUPERFAMILY PROTEIN"/>
    <property type="match status" value="1"/>
</dbReference>
<dbReference type="AlphaFoldDB" id="A0A178J6C7"/>
<dbReference type="GO" id="GO:0016740">
    <property type="term" value="F:transferase activity"/>
    <property type="evidence" value="ECO:0007669"/>
    <property type="project" value="TreeGrafter"/>
</dbReference>
<dbReference type="InterPro" id="IPR001279">
    <property type="entry name" value="Metallo-B-lactamas"/>
</dbReference>
<dbReference type="Proteomes" id="UP001150001">
    <property type="component" value="Unassembled WGS sequence"/>
</dbReference>
<dbReference type="CDD" id="cd07713">
    <property type="entry name" value="DHPS-like_MBL-fold"/>
    <property type="match status" value="1"/>
</dbReference>
<evidence type="ECO:0000313" key="5">
    <source>
        <dbReference type="Proteomes" id="UP001150001"/>
    </source>
</evidence>
<evidence type="ECO:0000313" key="2">
    <source>
        <dbReference type="EMBL" id="MDC5739645.1"/>
    </source>
</evidence>
<dbReference type="PANTHER" id="PTHR13754:SF13">
    <property type="entry name" value="METALLO-BETA-LACTAMASE SUPERFAMILY PROTEIN (AFU_ORTHOLOGUE AFUA_3G07630)"/>
    <property type="match status" value="1"/>
</dbReference>
<reference evidence="3 4" key="1">
    <citation type="submission" date="2016-03" db="EMBL/GenBank/DDBJ databases">
        <title>Draft genome sequence of the Vibrio tubiashii subs. europaeus.</title>
        <authorList>
            <person name="Spinard E."/>
            <person name="Dubert J."/>
            <person name="Nelson D.R."/>
            <person name="Barja J.L."/>
        </authorList>
    </citation>
    <scope>NUCLEOTIDE SEQUENCE [LARGE SCALE GENOMIC DNA]</scope>
    <source>
        <strain evidence="4">PP-638</strain>
        <strain evidence="3">PP2-638</strain>
    </source>
</reference>
<keyword evidence="3" id="KW-0378">Hydrolase</keyword>
<dbReference type="InterPro" id="IPR052926">
    <property type="entry name" value="Metallo-beta-lactamase_dom"/>
</dbReference>
<accession>A0A178J6C7</accession>
<evidence type="ECO:0000259" key="1">
    <source>
        <dbReference type="Pfam" id="PF00753"/>
    </source>
</evidence>
<organism evidence="3 4">
    <name type="scientific">Vibrio europaeus</name>
    <dbReference type="NCBI Taxonomy" id="300876"/>
    <lineage>
        <taxon>Bacteria</taxon>
        <taxon>Pseudomonadati</taxon>
        <taxon>Pseudomonadota</taxon>
        <taxon>Gammaproteobacteria</taxon>
        <taxon>Vibrionales</taxon>
        <taxon>Vibrionaceae</taxon>
        <taxon>Vibrio</taxon>
        <taxon>Vibrio oreintalis group</taxon>
    </lineage>
</organism>
<comment type="caution">
    <text evidence="3">The sequence shown here is derived from an EMBL/GenBank/DDBJ whole genome shotgun (WGS) entry which is preliminary data.</text>
</comment>
<name>A0A178J6C7_9VIBR</name>
<dbReference type="Proteomes" id="UP000094761">
    <property type="component" value="Unassembled WGS sequence"/>
</dbReference>
<dbReference type="EMBL" id="LUAX01000007">
    <property type="protein sequence ID" value="OAM97510.1"/>
    <property type="molecule type" value="Genomic_DNA"/>
</dbReference>
<protein>
    <submittedName>
        <fullName evidence="3">MBL fold hydrolase</fullName>
    </submittedName>
    <submittedName>
        <fullName evidence="2">MBL fold metallo-hydrolase</fullName>
    </submittedName>
</protein>
<feature type="domain" description="Metallo-beta-lactamase" evidence="1">
    <location>
        <begin position="25"/>
        <end position="81"/>
    </location>
</feature>
<proteinExistence type="predicted"/>
<gene>
    <name evidence="3" type="ORF">AZ468_18360</name>
    <name evidence="2" type="ORF">OPW20_06180</name>
</gene>
<evidence type="ECO:0000313" key="3">
    <source>
        <dbReference type="EMBL" id="OAM97510.1"/>
    </source>
</evidence>
<dbReference type="InterPro" id="IPR041712">
    <property type="entry name" value="DHPS-like_MBL-fold"/>
</dbReference>
<dbReference type="GeneID" id="78077685"/>
<dbReference type="SUPFAM" id="SSF56281">
    <property type="entry name" value="Metallo-hydrolase/oxidoreductase"/>
    <property type="match status" value="1"/>
</dbReference>
<dbReference type="Pfam" id="PF00753">
    <property type="entry name" value="Lactamase_B"/>
    <property type="match status" value="1"/>
</dbReference>
<dbReference type="RefSeq" id="WP_069668705.1">
    <property type="nucleotide sequence ID" value="NZ_JAPFIM010000018.1"/>
</dbReference>
<keyword evidence="5" id="KW-1185">Reference proteome</keyword>
<dbReference type="EMBL" id="JAPFIT010000010">
    <property type="protein sequence ID" value="MDC5739645.1"/>
    <property type="molecule type" value="Genomic_DNA"/>
</dbReference>
<evidence type="ECO:0000313" key="4">
    <source>
        <dbReference type="Proteomes" id="UP000094761"/>
    </source>
</evidence>